<keyword evidence="4" id="KW-0032">Aminotransferase</keyword>
<dbReference type="Gene3D" id="3.90.1150.10">
    <property type="entry name" value="Aspartate Aminotransferase, domain 1"/>
    <property type="match status" value="1"/>
</dbReference>
<evidence type="ECO:0000313" key="4">
    <source>
        <dbReference type="EMBL" id="MDF2256344.1"/>
    </source>
</evidence>
<dbReference type="InterPro" id="IPR015421">
    <property type="entry name" value="PyrdxlP-dep_Trfase_major"/>
</dbReference>
<name>A0ABT5YY23_9ACTN</name>
<evidence type="ECO:0000313" key="5">
    <source>
        <dbReference type="Proteomes" id="UP001220022"/>
    </source>
</evidence>
<dbReference type="EMBL" id="JARHTQ010000006">
    <property type="protein sequence ID" value="MDF2256344.1"/>
    <property type="molecule type" value="Genomic_DNA"/>
</dbReference>
<reference evidence="4 5" key="1">
    <citation type="submission" date="2023-03" db="EMBL/GenBank/DDBJ databases">
        <title>Draft genome sequence of type strain Streptomyces ferralitis JCM 14344.</title>
        <authorList>
            <person name="Klaysubun C."/>
            <person name="Duangmal K."/>
        </authorList>
    </citation>
    <scope>NUCLEOTIDE SEQUENCE [LARGE SCALE GENOMIC DNA]</scope>
    <source>
        <strain evidence="4 5">JCM 14344</strain>
    </source>
</reference>
<evidence type="ECO:0000256" key="3">
    <source>
        <dbReference type="RuleBase" id="RU362118"/>
    </source>
</evidence>
<sequence length="391" mass="40756">MQPTALRPDSAAVHAGRGDLRALGVHVPPVDLSTTNPLPDVETGGDSYEALATGGLPIDGGSHVYQRLWNPTTARFEQALAELEGCAEAVAFSSGMAAITACLLAARADGKGHVVAVRPLYGGTDHLLATGLLGTEVTWAEPDRVAEALRPDTGLVVVETPANPTLELVDLAAVAEQCGEVPLLVDNTFATPVLQQPARHGATLVVHSATKYLGGHGDVLAGVVATTSDWAQRLRPVRALTGGILHPLAGYLLHRGLQTLPLRVRHQSASAYKLAARLAEHSAVERVFYPGLAECDPSGLIGRQMSEPGAVISLAVRGGYQAAADTAAACRLITHAVSLGGVDTLIQHPAALTHRPVAADAKPGASILRVSVGLEDVEDVYEDLDRALRQT</sequence>
<comment type="similarity">
    <text evidence="3">Belongs to the trans-sulfuration enzymes family.</text>
</comment>
<protein>
    <submittedName>
        <fullName evidence="4">PLP-dependent aspartate aminotransferase family protein</fullName>
    </submittedName>
</protein>
<organism evidence="4 5">
    <name type="scientific">Streptantibioticus ferralitis</name>
    <dbReference type="NCBI Taxonomy" id="236510"/>
    <lineage>
        <taxon>Bacteria</taxon>
        <taxon>Bacillati</taxon>
        <taxon>Actinomycetota</taxon>
        <taxon>Actinomycetes</taxon>
        <taxon>Kitasatosporales</taxon>
        <taxon>Streptomycetaceae</taxon>
        <taxon>Streptantibioticus</taxon>
    </lineage>
</organism>
<dbReference type="InterPro" id="IPR015422">
    <property type="entry name" value="PyrdxlP-dep_Trfase_small"/>
</dbReference>
<accession>A0ABT5YY23</accession>
<gene>
    <name evidence="4" type="ORF">P2L57_11535</name>
</gene>
<dbReference type="PANTHER" id="PTHR11808:SF85">
    <property type="entry name" value="CYSTATHIONINE GAMMA-LYASE-RELATED"/>
    <property type="match status" value="1"/>
</dbReference>
<comment type="caution">
    <text evidence="4">The sequence shown here is derived from an EMBL/GenBank/DDBJ whole genome shotgun (WGS) entry which is preliminary data.</text>
</comment>
<dbReference type="GO" id="GO:0008483">
    <property type="term" value="F:transaminase activity"/>
    <property type="evidence" value="ECO:0007669"/>
    <property type="project" value="UniProtKB-KW"/>
</dbReference>
<keyword evidence="5" id="KW-1185">Reference proteome</keyword>
<dbReference type="Gene3D" id="3.40.640.10">
    <property type="entry name" value="Type I PLP-dependent aspartate aminotransferase-like (Major domain)"/>
    <property type="match status" value="1"/>
</dbReference>
<evidence type="ECO:0000256" key="1">
    <source>
        <dbReference type="ARBA" id="ARBA00001933"/>
    </source>
</evidence>
<keyword evidence="4" id="KW-0808">Transferase</keyword>
<dbReference type="InterPro" id="IPR015424">
    <property type="entry name" value="PyrdxlP-dep_Trfase"/>
</dbReference>
<dbReference type="RefSeq" id="WP_275812302.1">
    <property type="nucleotide sequence ID" value="NZ_BAAANM010000004.1"/>
</dbReference>
<comment type="cofactor">
    <cofactor evidence="1 3">
        <name>pyridoxal 5'-phosphate</name>
        <dbReference type="ChEBI" id="CHEBI:597326"/>
    </cofactor>
</comment>
<dbReference type="PIRSF" id="PIRSF001434">
    <property type="entry name" value="CGS"/>
    <property type="match status" value="1"/>
</dbReference>
<dbReference type="Pfam" id="PF01053">
    <property type="entry name" value="Cys_Met_Meta_PP"/>
    <property type="match status" value="1"/>
</dbReference>
<dbReference type="SUPFAM" id="SSF53383">
    <property type="entry name" value="PLP-dependent transferases"/>
    <property type="match status" value="1"/>
</dbReference>
<dbReference type="InterPro" id="IPR000277">
    <property type="entry name" value="Cys/Met-Metab_PyrdxlP-dep_enz"/>
</dbReference>
<proteinExistence type="inferred from homology"/>
<keyword evidence="2 3" id="KW-0663">Pyridoxal phosphate</keyword>
<evidence type="ECO:0000256" key="2">
    <source>
        <dbReference type="ARBA" id="ARBA00022898"/>
    </source>
</evidence>
<dbReference type="Proteomes" id="UP001220022">
    <property type="component" value="Unassembled WGS sequence"/>
</dbReference>
<dbReference type="PANTHER" id="PTHR11808">
    <property type="entry name" value="TRANS-SULFURATION ENZYME FAMILY MEMBER"/>
    <property type="match status" value="1"/>
</dbReference>